<dbReference type="AlphaFoldDB" id="A0A3M2LSK5"/>
<feature type="transmembrane region" description="Helical" evidence="1">
    <location>
        <begin position="66"/>
        <end position="88"/>
    </location>
</feature>
<evidence type="ECO:0000259" key="2">
    <source>
        <dbReference type="Pfam" id="PF03703"/>
    </source>
</evidence>
<name>A0A3M2LSK5_9ACTN</name>
<keyword evidence="4" id="KW-1185">Reference proteome</keyword>
<proteinExistence type="predicted"/>
<feature type="domain" description="YdbS-like PH" evidence="2">
    <location>
        <begin position="90"/>
        <end position="166"/>
    </location>
</feature>
<keyword evidence="1" id="KW-0812">Transmembrane</keyword>
<keyword evidence="1" id="KW-0472">Membrane</keyword>
<protein>
    <submittedName>
        <fullName evidence="3">PH domain-containing protein</fullName>
    </submittedName>
</protein>
<dbReference type="Proteomes" id="UP000278673">
    <property type="component" value="Unassembled WGS sequence"/>
</dbReference>
<evidence type="ECO:0000313" key="3">
    <source>
        <dbReference type="EMBL" id="RMI40387.1"/>
    </source>
</evidence>
<evidence type="ECO:0000256" key="1">
    <source>
        <dbReference type="SAM" id="Phobius"/>
    </source>
</evidence>
<dbReference type="InterPro" id="IPR005182">
    <property type="entry name" value="YdbS-like_PH"/>
</dbReference>
<dbReference type="EMBL" id="RFFJ01000058">
    <property type="protein sequence ID" value="RMI40387.1"/>
    <property type="molecule type" value="Genomic_DNA"/>
</dbReference>
<accession>A0A3M2LSK5</accession>
<organism evidence="3 4">
    <name type="scientific">Streptomyces triticirhizae</name>
    <dbReference type="NCBI Taxonomy" id="2483353"/>
    <lineage>
        <taxon>Bacteria</taxon>
        <taxon>Bacillati</taxon>
        <taxon>Actinomycetota</taxon>
        <taxon>Actinomycetes</taxon>
        <taxon>Kitasatosporales</taxon>
        <taxon>Streptomycetaceae</taxon>
        <taxon>Streptomyces</taxon>
    </lineage>
</organism>
<gene>
    <name evidence="3" type="ORF">EBN88_12790</name>
</gene>
<dbReference type="Pfam" id="PF03703">
    <property type="entry name" value="bPH_2"/>
    <property type="match status" value="1"/>
</dbReference>
<dbReference type="PANTHER" id="PTHR34473:SF3">
    <property type="entry name" value="TRANSMEMBRANE PROTEIN-RELATED"/>
    <property type="match status" value="1"/>
</dbReference>
<comment type="caution">
    <text evidence="3">The sequence shown here is derived from an EMBL/GenBank/DDBJ whole genome shotgun (WGS) entry which is preliminary data.</text>
</comment>
<evidence type="ECO:0000313" key="4">
    <source>
        <dbReference type="Proteomes" id="UP000278673"/>
    </source>
</evidence>
<sequence length="180" mass="19035">MMNPTVPPSVGEGPPVAPGAVALRPPLHRVERRAVVLWAARALAWTLPLTAALGATHALWSAAGPWTGPLLLAAAVLVPAHAVVMPLWRYRVHRWESTPDAVFAAEGWIVRQWRIAPVSRIQTVDTVRGPVEQLLGLATLVVTTASSSGAIAIRGLAPEAARAAADRLAEITRRTPGDAT</sequence>
<keyword evidence="1" id="KW-1133">Transmembrane helix</keyword>
<dbReference type="PANTHER" id="PTHR34473">
    <property type="entry name" value="UPF0699 TRANSMEMBRANE PROTEIN YDBS"/>
    <property type="match status" value="1"/>
</dbReference>
<feature type="transmembrane region" description="Helical" evidence="1">
    <location>
        <begin position="34"/>
        <end position="60"/>
    </location>
</feature>
<reference evidence="3 4" key="1">
    <citation type="submission" date="2018-10" db="EMBL/GenBank/DDBJ databases">
        <title>Isolation, diversity and antifungal activity of actinobacteria from wheat.</title>
        <authorList>
            <person name="Han C."/>
        </authorList>
    </citation>
    <scope>NUCLEOTIDE SEQUENCE [LARGE SCALE GENOMIC DNA]</scope>
    <source>
        <strain evidence="3 4">NEAU-YY642</strain>
    </source>
</reference>